<evidence type="ECO:0000256" key="4">
    <source>
        <dbReference type="ARBA" id="ARBA00023180"/>
    </source>
</evidence>
<evidence type="ECO:0000313" key="7">
    <source>
        <dbReference type="Proteomes" id="UP001258017"/>
    </source>
</evidence>
<protein>
    <submittedName>
        <fullName evidence="6">Uncharacterized protein</fullName>
    </submittedName>
</protein>
<accession>A0AAD9RN23</accession>
<reference evidence="6" key="2">
    <citation type="journal article" date="2023" name="Commun. Biol.">
        <title>Intrasexual cuticular hydrocarbon dimorphism in a wasp sheds light on hydrocarbon biosynthesis genes in Hymenoptera.</title>
        <authorList>
            <person name="Moris V.C."/>
            <person name="Podsiadlowski L."/>
            <person name="Martin S."/>
            <person name="Oeyen J.P."/>
            <person name="Donath A."/>
            <person name="Petersen M."/>
            <person name="Wilbrandt J."/>
            <person name="Misof B."/>
            <person name="Liedtke D."/>
            <person name="Thamm M."/>
            <person name="Scheiner R."/>
            <person name="Schmitt T."/>
            <person name="Niehuis O."/>
        </authorList>
    </citation>
    <scope>NUCLEOTIDE SEQUENCE</scope>
    <source>
        <strain evidence="6">GBR_01_08_01A</strain>
    </source>
</reference>
<dbReference type="PROSITE" id="PS51450">
    <property type="entry name" value="LRR"/>
    <property type="match status" value="1"/>
</dbReference>
<keyword evidence="1" id="KW-0433">Leucine-rich repeat</keyword>
<dbReference type="Pfam" id="PF13855">
    <property type="entry name" value="LRR_8"/>
    <property type="match status" value="1"/>
</dbReference>
<evidence type="ECO:0000256" key="2">
    <source>
        <dbReference type="ARBA" id="ARBA00022729"/>
    </source>
</evidence>
<comment type="caution">
    <text evidence="6">The sequence shown here is derived from an EMBL/GenBank/DDBJ whole genome shotgun (WGS) entry which is preliminary data.</text>
</comment>
<dbReference type="InterPro" id="IPR001611">
    <property type="entry name" value="Leu-rich_rpt"/>
</dbReference>
<dbReference type="PANTHER" id="PTHR45842:SF12">
    <property type="entry name" value="KEKKON 5, ISOFORM A"/>
    <property type="match status" value="1"/>
</dbReference>
<feature type="chain" id="PRO_5041989524" evidence="5">
    <location>
        <begin position="20"/>
        <end position="318"/>
    </location>
</feature>
<gene>
    <name evidence="6" type="ORF">KPH14_004900</name>
</gene>
<reference evidence="6" key="1">
    <citation type="submission" date="2021-08" db="EMBL/GenBank/DDBJ databases">
        <authorList>
            <person name="Misof B."/>
            <person name="Oliver O."/>
            <person name="Podsiadlowski L."/>
            <person name="Donath A."/>
            <person name="Peters R."/>
            <person name="Mayer C."/>
            <person name="Rust J."/>
            <person name="Gunkel S."/>
            <person name="Lesny P."/>
            <person name="Martin S."/>
            <person name="Oeyen J.P."/>
            <person name="Petersen M."/>
            <person name="Panagiotis P."/>
            <person name="Wilbrandt J."/>
            <person name="Tanja T."/>
        </authorList>
    </citation>
    <scope>NUCLEOTIDE SEQUENCE</scope>
    <source>
        <strain evidence="6">GBR_01_08_01A</strain>
        <tissue evidence="6">Thorax + abdomen</tissue>
    </source>
</reference>
<evidence type="ECO:0000256" key="3">
    <source>
        <dbReference type="ARBA" id="ARBA00022737"/>
    </source>
</evidence>
<dbReference type="Proteomes" id="UP001258017">
    <property type="component" value="Unassembled WGS sequence"/>
</dbReference>
<keyword evidence="3" id="KW-0677">Repeat</keyword>
<dbReference type="InterPro" id="IPR003591">
    <property type="entry name" value="Leu-rich_rpt_typical-subtyp"/>
</dbReference>
<dbReference type="InterPro" id="IPR032675">
    <property type="entry name" value="LRR_dom_sf"/>
</dbReference>
<dbReference type="PANTHER" id="PTHR45842">
    <property type="entry name" value="SYNAPTIC ADHESION-LIKE MOLECULE SALM"/>
    <property type="match status" value="1"/>
</dbReference>
<proteinExistence type="predicted"/>
<dbReference type="SMART" id="SM00369">
    <property type="entry name" value="LRR_TYP"/>
    <property type="match status" value="4"/>
</dbReference>
<dbReference type="AlphaFoldDB" id="A0AAD9RN23"/>
<dbReference type="EMBL" id="JAIFRP010000031">
    <property type="protein sequence ID" value="KAK2582613.1"/>
    <property type="molecule type" value="Genomic_DNA"/>
</dbReference>
<dbReference type="SUPFAM" id="SSF52058">
    <property type="entry name" value="L domain-like"/>
    <property type="match status" value="1"/>
</dbReference>
<keyword evidence="4" id="KW-0325">Glycoprotein</keyword>
<evidence type="ECO:0000256" key="1">
    <source>
        <dbReference type="ARBA" id="ARBA00022614"/>
    </source>
</evidence>
<feature type="signal peptide" evidence="5">
    <location>
        <begin position="1"/>
        <end position="19"/>
    </location>
</feature>
<dbReference type="Gene3D" id="3.80.10.10">
    <property type="entry name" value="Ribonuclease Inhibitor"/>
    <property type="match status" value="1"/>
</dbReference>
<dbReference type="InterPro" id="IPR050467">
    <property type="entry name" value="LRFN"/>
</dbReference>
<name>A0AAD9RN23_9HYME</name>
<keyword evidence="2 5" id="KW-0732">Signal</keyword>
<organism evidence="6 7">
    <name type="scientific">Odynerus spinipes</name>
    <dbReference type="NCBI Taxonomy" id="1348599"/>
    <lineage>
        <taxon>Eukaryota</taxon>
        <taxon>Metazoa</taxon>
        <taxon>Ecdysozoa</taxon>
        <taxon>Arthropoda</taxon>
        <taxon>Hexapoda</taxon>
        <taxon>Insecta</taxon>
        <taxon>Pterygota</taxon>
        <taxon>Neoptera</taxon>
        <taxon>Endopterygota</taxon>
        <taxon>Hymenoptera</taxon>
        <taxon>Apocrita</taxon>
        <taxon>Aculeata</taxon>
        <taxon>Vespoidea</taxon>
        <taxon>Vespidae</taxon>
        <taxon>Eumeninae</taxon>
        <taxon>Odynerus</taxon>
    </lineage>
</organism>
<evidence type="ECO:0000256" key="5">
    <source>
        <dbReference type="SAM" id="SignalP"/>
    </source>
</evidence>
<keyword evidence="7" id="KW-1185">Reference proteome</keyword>
<evidence type="ECO:0000313" key="6">
    <source>
        <dbReference type="EMBL" id="KAK2582613.1"/>
    </source>
</evidence>
<sequence length="318" mass="36557">MKYLFVLSLIFYCFANVSARKPCKIITNKLANTVSLHCTELKTLQKYLDAAPANTTNIVITDSVLSNIPGHAFARFGATLKVLDLHENGIEVLEAQAFIGLTNLNKLILWGNRLKWIQSEWFVNLQRLQTLDLSFNQIQNIDYNVFPALSSVQNFYIDYNELRSINFNMFAYMVNLKKIRFGKNPWDWGYRALLTWQMENQNVDYSSEWDDWNWMSNVIKDCTESGEGEIPSDTVIDCAVRKLLDFTYDTLHFSPIGWANGVGCAPQARRLINCARPINATGNTEYQTIRIILQDFSRILPPMEQVHSLFSYGSHPEL</sequence>